<dbReference type="EMBL" id="JAPHNI010000173">
    <property type="protein sequence ID" value="KAJ8114808.1"/>
    <property type="molecule type" value="Genomic_DNA"/>
</dbReference>
<protein>
    <submittedName>
        <fullName evidence="1">Uncharacterized protein</fullName>
    </submittedName>
</protein>
<comment type="caution">
    <text evidence="1">The sequence shown here is derived from an EMBL/GenBank/DDBJ whole genome shotgun (WGS) entry which is preliminary data.</text>
</comment>
<name>A0ACC2II42_9PLEO</name>
<reference evidence="1" key="1">
    <citation type="submission" date="2022-11" db="EMBL/GenBank/DDBJ databases">
        <title>Genome Sequence of Boeremia exigua.</title>
        <authorList>
            <person name="Buettner E."/>
        </authorList>
    </citation>
    <scope>NUCLEOTIDE SEQUENCE</scope>
    <source>
        <strain evidence="1">CU02</strain>
    </source>
</reference>
<evidence type="ECO:0000313" key="1">
    <source>
        <dbReference type="EMBL" id="KAJ8114808.1"/>
    </source>
</evidence>
<sequence>MLRNRALLKGADEDLSQLPYRPGDWRNAVESRKCRTADGGKTEKRKRNAVYSGIGGLGYHGMHGMLFKKTRSRTSESSSAPRLSASRRAWQPRFFNPAVSSADSSLRLTTQPLCRAIGAGLCPATPPLLLKTRTVMGEDARQDATQLADKLAAGFTTLSGEYQALFDQHRQLEYKLSWAKQQYLDLLKRFTPSTLSQDHIAFLQDLERTAEEQPRARLNVVDLLAQGDDVERKSRAVVIRQAEVAAAALRAPTEDAGVRIWSGPQADPQTISSNTQTSSVTSPMEKDFTALGTPSKLGCPFASGTGRGSSLATPRSSASRLSSRDRRSKRPSFTDPIRAEICGNMPSSPSVSVEGSAAVCPIRFLDQHDPEEVAKYFEKHKHELPRSHEVCITRFQSNQESIDQLDRKYGNMVNMIQGLGQKHQAWLPEEPEEAIAEEGEHEGSPDSKADAKVTKWARAVSESLQGATSPPEDIPPEPAADDDRTSHFDRPLKDVRVGESPSRPWGISIPAKYTNAESSSSVGSAATASPPVPLKTDREIGQTPQKPAGKCPFDHEALARMKAGGAPPAVPTMPTMPTMPTVATAPTQPGPSTYQPPSPKPEPTVRPEPLPQPPPSPPKKQDGPSVVPQMVFNGPVFLGYPPEQLIALLQSSNLGAAFRGA</sequence>
<organism evidence="1 2">
    <name type="scientific">Boeremia exigua</name>
    <dbReference type="NCBI Taxonomy" id="749465"/>
    <lineage>
        <taxon>Eukaryota</taxon>
        <taxon>Fungi</taxon>
        <taxon>Dikarya</taxon>
        <taxon>Ascomycota</taxon>
        <taxon>Pezizomycotina</taxon>
        <taxon>Dothideomycetes</taxon>
        <taxon>Pleosporomycetidae</taxon>
        <taxon>Pleosporales</taxon>
        <taxon>Pleosporineae</taxon>
        <taxon>Didymellaceae</taxon>
        <taxon>Boeremia</taxon>
    </lineage>
</organism>
<evidence type="ECO:0000313" key="2">
    <source>
        <dbReference type="Proteomes" id="UP001153331"/>
    </source>
</evidence>
<proteinExistence type="predicted"/>
<gene>
    <name evidence="1" type="ORF">OPT61_g3399</name>
</gene>
<accession>A0ACC2II42</accession>
<dbReference type="Proteomes" id="UP001153331">
    <property type="component" value="Unassembled WGS sequence"/>
</dbReference>
<keyword evidence="2" id="KW-1185">Reference proteome</keyword>